<keyword evidence="2" id="KW-1185">Reference proteome</keyword>
<proteinExistence type="predicted"/>
<evidence type="ECO:0000313" key="1">
    <source>
        <dbReference type="EMBL" id="BDQ35380.1"/>
    </source>
</evidence>
<name>A0ABN6S0W8_9BACT</name>
<evidence type="ECO:0000313" key="2">
    <source>
        <dbReference type="Proteomes" id="UP001061361"/>
    </source>
</evidence>
<dbReference type="Proteomes" id="UP001061361">
    <property type="component" value="Chromosome"/>
</dbReference>
<accession>A0ABN6S0W8</accession>
<sequence length="175" mass="19530">MAKFEINPLTPQPEFDMMYYMEIAGESRIDGDILEEFEEFWDKWAAESLKAYELKNPDGEGKFLLIFLDQAAEDIIEGVWQDSPTHGLLFHALAITMVMSSAQGFVPELQTGKCAPLPRPGEGVLGAFEELGLTWNEEGTVNRKYAVLTPYPYTGGCEVCYLSDSCPKSTAKSKQ</sequence>
<dbReference type="RefSeq" id="WP_264982269.1">
    <property type="nucleotide sequence ID" value="NZ_AP026708.1"/>
</dbReference>
<protein>
    <submittedName>
        <fullName evidence="1">Uncharacterized protein</fullName>
    </submittedName>
</protein>
<gene>
    <name evidence="1" type="ORF">JCM14722_29220</name>
</gene>
<dbReference type="EMBL" id="AP026708">
    <property type="protein sequence ID" value="BDQ35380.1"/>
    <property type="molecule type" value="Genomic_DNA"/>
</dbReference>
<organism evidence="1 2">
    <name type="scientific">Pseudodesulfovibrio portus</name>
    <dbReference type="NCBI Taxonomy" id="231439"/>
    <lineage>
        <taxon>Bacteria</taxon>
        <taxon>Pseudomonadati</taxon>
        <taxon>Thermodesulfobacteriota</taxon>
        <taxon>Desulfovibrionia</taxon>
        <taxon>Desulfovibrionales</taxon>
        <taxon>Desulfovibrionaceae</taxon>
    </lineage>
</organism>
<reference evidence="1" key="1">
    <citation type="submission" date="2022-08" db="EMBL/GenBank/DDBJ databases">
        <title>Genome Sequence of the sulphate-reducing bacterium, Pseudodesulfovibrio portus JCM14722.</title>
        <authorList>
            <person name="Kondo R."/>
            <person name="Kataoka T."/>
        </authorList>
    </citation>
    <scope>NUCLEOTIDE SEQUENCE</scope>
    <source>
        <strain evidence="1">JCM 14722</strain>
    </source>
</reference>